<evidence type="ECO:0000313" key="1">
    <source>
        <dbReference type="EMBL" id="GJT73639.1"/>
    </source>
</evidence>
<protein>
    <submittedName>
        <fullName evidence="1">Uncharacterized protein</fullName>
    </submittedName>
</protein>
<keyword evidence="2" id="KW-1185">Reference proteome</keyword>
<evidence type="ECO:0000313" key="2">
    <source>
        <dbReference type="Proteomes" id="UP001151760"/>
    </source>
</evidence>
<comment type="caution">
    <text evidence="1">The sequence shown here is derived from an EMBL/GenBank/DDBJ whole genome shotgun (WGS) entry which is preliminary data.</text>
</comment>
<gene>
    <name evidence="1" type="ORF">Tco_1032925</name>
</gene>
<dbReference type="Proteomes" id="UP001151760">
    <property type="component" value="Unassembled WGS sequence"/>
</dbReference>
<proteinExistence type="predicted"/>
<name>A0ABQ5GEV8_9ASTR</name>
<sequence length="167" mass="19040">MILQTIFFQSCMESKFLSKILGGCFEGDRERHSGLKISIYVGFKADSIMAKRLVDISQFSYREFLQTVLVLDIQRHRYEDEEQETTQNRFSLASLLEVCPQNYQMVSLGMPSVSPNERVGKYVSLNEWNTLITNPDTIALTANAMSADIDDMISEVTYGIKKGLIYL</sequence>
<organism evidence="1 2">
    <name type="scientific">Tanacetum coccineum</name>
    <dbReference type="NCBI Taxonomy" id="301880"/>
    <lineage>
        <taxon>Eukaryota</taxon>
        <taxon>Viridiplantae</taxon>
        <taxon>Streptophyta</taxon>
        <taxon>Embryophyta</taxon>
        <taxon>Tracheophyta</taxon>
        <taxon>Spermatophyta</taxon>
        <taxon>Magnoliopsida</taxon>
        <taxon>eudicotyledons</taxon>
        <taxon>Gunneridae</taxon>
        <taxon>Pentapetalae</taxon>
        <taxon>asterids</taxon>
        <taxon>campanulids</taxon>
        <taxon>Asterales</taxon>
        <taxon>Asteraceae</taxon>
        <taxon>Asteroideae</taxon>
        <taxon>Anthemideae</taxon>
        <taxon>Anthemidinae</taxon>
        <taxon>Tanacetum</taxon>
    </lineage>
</organism>
<reference evidence="1" key="2">
    <citation type="submission" date="2022-01" db="EMBL/GenBank/DDBJ databases">
        <authorList>
            <person name="Yamashiro T."/>
            <person name="Shiraishi A."/>
            <person name="Satake H."/>
            <person name="Nakayama K."/>
        </authorList>
    </citation>
    <scope>NUCLEOTIDE SEQUENCE</scope>
</reference>
<dbReference type="EMBL" id="BQNB010018369">
    <property type="protein sequence ID" value="GJT73639.1"/>
    <property type="molecule type" value="Genomic_DNA"/>
</dbReference>
<accession>A0ABQ5GEV8</accession>
<reference evidence="1" key="1">
    <citation type="journal article" date="2022" name="Int. J. Mol. Sci.">
        <title>Draft Genome of Tanacetum Coccineum: Genomic Comparison of Closely Related Tanacetum-Family Plants.</title>
        <authorList>
            <person name="Yamashiro T."/>
            <person name="Shiraishi A."/>
            <person name="Nakayama K."/>
            <person name="Satake H."/>
        </authorList>
    </citation>
    <scope>NUCLEOTIDE SEQUENCE</scope>
</reference>